<feature type="domain" description="Glycosyl hydrolase family 13 catalytic" evidence="1">
    <location>
        <begin position="65"/>
        <end position="373"/>
    </location>
</feature>
<accession>A0A917XEA2</accession>
<dbReference type="SUPFAM" id="SSF51445">
    <property type="entry name" value="(Trans)glycosidases"/>
    <property type="match status" value="1"/>
</dbReference>
<sequence>MTVIYEINTLVWLRELSVRFGRRVTLGDVPGEVWDQVARPGVDTVWLMGVWERSPAGLGIALRDEGLLASFRAALPDLTPADIAGSPYCVRNYVVDEGLGGPQGLAAARAGLAARGVRLILDYVPNHVAPDHPWLTERPDCLVQGTPDDLARSPEAFLAAGGRVFARGRDPYFPPWPDVVQLNAFSERLRTAATDTLVSIGDQADGVRCDMAMLLMNDVFAKTWGDRAGQVPAEDFWPYVIPRVRERHPGLLFVAEAYWDLEWDLQQQGFDHCYDKRLYDRLVHEDADSVRAHLGAGLGYQHRLVRFLENHDEPRAAATLPGARERAAAVAVATLPGATLWHEGQFEGRRVRLPVFLSRRPEEPADASLRDFHDRLVAAVAPVREGDWQLLTCTGWPDNDTHHNLLAWSWSTARERFLVVLNYSGQPAQGRVSLPWDELRGHSCRLTGLLDGSTYDRDGDELADAGLFVALDAWSWHLLSLGPSR</sequence>
<name>A0A917XEA2_9ACTN</name>
<evidence type="ECO:0000313" key="3">
    <source>
        <dbReference type="Proteomes" id="UP000653411"/>
    </source>
</evidence>
<reference evidence="2" key="1">
    <citation type="journal article" date="2014" name="Int. J. Syst. Evol. Microbiol.">
        <title>Complete genome sequence of Corynebacterium casei LMG S-19264T (=DSM 44701T), isolated from a smear-ripened cheese.</title>
        <authorList>
            <consortium name="US DOE Joint Genome Institute (JGI-PGF)"/>
            <person name="Walter F."/>
            <person name="Albersmeier A."/>
            <person name="Kalinowski J."/>
            <person name="Ruckert C."/>
        </authorList>
    </citation>
    <scope>NUCLEOTIDE SEQUENCE</scope>
    <source>
        <strain evidence="2">CGMCC 4.7110</strain>
    </source>
</reference>
<dbReference type="SMART" id="SM00642">
    <property type="entry name" value="Aamy"/>
    <property type="match status" value="1"/>
</dbReference>
<dbReference type="Gene3D" id="3.20.20.80">
    <property type="entry name" value="Glycosidases"/>
    <property type="match status" value="1"/>
</dbReference>
<dbReference type="EMBL" id="BMML01000009">
    <property type="protein sequence ID" value="GGN15152.1"/>
    <property type="molecule type" value="Genomic_DNA"/>
</dbReference>
<organism evidence="2 3">
    <name type="scientific">Streptomyces fuscichromogenes</name>
    <dbReference type="NCBI Taxonomy" id="1324013"/>
    <lineage>
        <taxon>Bacteria</taxon>
        <taxon>Bacillati</taxon>
        <taxon>Actinomycetota</taxon>
        <taxon>Actinomycetes</taxon>
        <taxon>Kitasatosporales</taxon>
        <taxon>Streptomycetaceae</taxon>
        <taxon>Streptomyces</taxon>
    </lineage>
</organism>
<comment type="caution">
    <text evidence="2">The sequence shown here is derived from an EMBL/GenBank/DDBJ whole genome shotgun (WGS) entry which is preliminary data.</text>
</comment>
<dbReference type="CDD" id="cd11347">
    <property type="entry name" value="AmyAc_1"/>
    <property type="match status" value="1"/>
</dbReference>
<dbReference type="InterPro" id="IPR017853">
    <property type="entry name" value="GH"/>
</dbReference>
<reference evidence="2" key="2">
    <citation type="submission" date="2020-09" db="EMBL/GenBank/DDBJ databases">
        <authorList>
            <person name="Sun Q."/>
            <person name="Zhou Y."/>
        </authorList>
    </citation>
    <scope>NUCLEOTIDE SEQUENCE</scope>
    <source>
        <strain evidence="2">CGMCC 4.7110</strain>
    </source>
</reference>
<gene>
    <name evidence="2" type="ORF">GCM10011578_043110</name>
</gene>
<dbReference type="Proteomes" id="UP000653411">
    <property type="component" value="Unassembled WGS sequence"/>
</dbReference>
<proteinExistence type="predicted"/>
<dbReference type="InterPro" id="IPR006047">
    <property type="entry name" value="GH13_cat_dom"/>
</dbReference>
<dbReference type="PANTHER" id="PTHR47786">
    <property type="entry name" value="ALPHA-1,4-GLUCAN:MALTOSE-1-PHOSPHATE MALTOSYLTRANSFERASE"/>
    <property type="match status" value="1"/>
</dbReference>
<dbReference type="RefSeq" id="WP_189264404.1">
    <property type="nucleotide sequence ID" value="NZ_BMML01000009.1"/>
</dbReference>
<evidence type="ECO:0000259" key="1">
    <source>
        <dbReference type="SMART" id="SM00642"/>
    </source>
</evidence>
<dbReference type="AlphaFoldDB" id="A0A917XEA2"/>
<keyword evidence="3" id="KW-1185">Reference proteome</keyword>
<dbReference type="PANTHER" id="PTHR47786:SF2">
    <property type="entry name" value="GLYCOSYL HYDROLASE FAMILY 13 CATALYTIC DOMAIN-CONTAINING PROTEIN"/>
    <property type="match status" value="1"/>
</dbReference>
<evidence type="ECO:0000313" key="2">
    <source>
        <dbReference type="EMBL" id="GGN15152.1"/>
    </source>
</evidence>
<protein>
    <recommendedName>
        <fullName evidence="1">Glycosyl hydrolase family 13 catalytic domain-containing protein</fullName>
    </recommendedName>
</protein>
<dbReference type="GO" id="GO:0005975">
    <property type="term" value="P:carbohydrate metabolic process"/>
    <property type="evidence" value="ECO:0007669"/>
    <property type="project" value="InterPro"/>
</dbReference>